<name>A0A9D1SYA4_9FIRM</name>
<comment type="caution">
    <text evidence="3">The sequence shown here is derived from an EMBL/GenBank/DDBJ whole genome shotgun (WGS) entry which is preliminary data.</text>
</comment>
<gene>
    <name evidence="3" type="ORF">IAA62_01555</name>
</gene>
<keyword evidence="1" id="KW-0472">Membrane</keyword>
<keyword evidence="3" id="KW-0378">Hydrolase</keyword>
<keyword evidence="1" id="KW-1133">Transmembrane helix</keyword>
<dbReference type="InterPro" id="IPR003675">
    <property type="entry name" value="Rce1/LyrA-like_dom"/>
</dbReference>
<dbReference type="PANTHER" id="PTHR43592:SF15">
    <property type="entry name" value="CAAX AMINO TERMINAL PROTEASE FAMILY PROTEIN"/>
    <property type="match status" value="1"/>
</dbReference>
<feature type="transmembrane region" description="Helical" evidence="1">
    <location>
        <begin position="188"/>
        <end position="208"/>
    </location>
</feature>
<dbReference type="GO" id="GO:0080120">
    <property type="term" value="P:CAAX-box protein maturation"/>
    <property type="evidence" value="ECO:0007669"/>
    <property type="project" value="UniProtKB-ARBA"/>
</dbReference>
<reference evidence="3" key="1">
    <citation type="submission" date="2020-10" db="EMBL/GenBank/DDBJ databases">
        <authorList>
            <person name="Gilroy R."/>
        </authorList>
    </citation>
    <scope>NUCLEOTIDE SEQUENCE</scope>
    <source>
        <strain evidence="3">CHK186-9395</strain>
    </source>
</reference>
<proteinExistence type="predicted"/>
<evidence type="ECO:0000259" key="2">
    <source>
        <dbReference type="Pfam" id="PF02517"/>
    </source>
</evidence>
<feature type="transmembrane region" description="Helical" evidence="1">
    <location>
        <begin position="250"/>
        <end position="276"/>
    </location>
</feature>
<feature type="transmembrane region" description="Helical" evidence="1">
    <location>
        <begin position="350"/>
        <end position="370"/>
    </location>
</feature>
<keyword evidence="1" id="KW-0812">Transmembrane</keyword>
<dbReference type="EMBL" id="DVOJ01000006">
    <property type="protein sequence ID" value="HIV01225.1"/>
    <property type="molecule type" value="Genomic_DNA"/>
</dbReference>
<sequence>MKPRTDFFNAGLTYYVLIILFVLVRISTAVDLFSFLGDAESYILNGLIQIGFMFLVPVVMFTLLNKQSFKTTFKDFRFNKINFKSVLISIGIGVLVFLLNIAVSSFFSFILQLFGYNYSTGGGTIITSYPFWMFLVNLLITAILPGFCEEVAHRGLLLRGFKDLGMKKAIILSALLFGLMHLNIEQFFYASIIGALLAFLTISTNSIFPAMIVHFMNNGISVYLDYAGANNLFLGDFLSEISSAITGSNFFVAMLIILLVLIAAIFLLVWLIYLLFKQTTGKRIGNLVKDFKEQFEPNAQTYAKQENAEGALVQPESQTSYLKEVSLKIPVEYIGINIHQTRKPAFKEKIFLYSTLILSIGVTISTFIWGTL</sequence>
<feature type="domain" description="CAAX prenyl protease 2/Lysostaphin resistance protein A-like" evidence="2">
    <location>
        <begin position="132"/>
        <end position="219"/>
    </location>
</feature>
<keyword evidence="3" id="KW-0482">Metalloprotease</keyword>
<feature type="transmembrane region" description="Helical" evidence="1">
    <location>
        <begin position="131"/>
        <end position="152"/>
    </location>
</feature>
<organism evidence="3 4">
    <name type="scientific">Candidatus Caccopulliclostridium gallistercoris</name>
    <dbReference type="NCBI Taxonomy" id="2840719"/>
    <lineage>
        <taxon>Bacteria</taxon>
        <taxon>Bacillati</taxon>
        <taxon>Bacillota</taxon>
        <taxon>Clostridia</taxon>
        <taxon>Candidatus Caccopulliclostridium</taxon>
    </lineage>
</organism>
<keyword evidence="3" id="KW-0645">Protease</keyword>
<feature type="transmembrane region" description="Helical" evidence="1">
    <location>
        <begin position="42"/>
        <end position="64"/>
    </location>
</feature>
<feature type="transmembrane region" description="Helical" evidence="1">
    <location>
        <begin position="12"/>
        <end position="36"/>
    </location>
</feature>
<dbReference type="GO" id="GO:0008237">
    <property type="term" value="F:metallopeptidase activity"/>
    <property type="evidence" value="ECO:0007669"/>
    <property type="project" value="UniProtKB-KW"/>
</dbReference>
<protein>
    <submittedName>
        <fullName evidence="3">CPBP family intramembrane metalloprotease</fullName>
    </submittedName>
</protein>
<dbReference type="Pfam" id="PF02517">
    <property type="entry name" value="Rce1-like"/>
    <property type="match status" value="1"/>
</dbReference>
<dbReference type="AlphaFoldDB" id="A0A9D1SYA4"/>
<evidence type="ECO:0000256" key="1">
    <source>
        <dbReference type="SAM" id="Phobius"/>
    </source>
</evidence>
<reference evidence="3" key="2">
    <citation type="journal article" date="2021" name="PeerJ">
        <title>Extensive microbial diversity within the chicken gut microbiome revealed by metagenomics and culture.</title>
        <authorList>
            <person name="Gilroy R."/>
            <person name="Ravi A."/>
            <person name="Getino M."/>
            <person name="Pursley I."/>
            <person name="Horton D.L."/>
            <person name="Alikhan N.F."/>
            <person name="Baker D."/>
            <person name="Gharbi K."/>
            <person name="Hall N."/>
            <person name="Watson M."/>
            <person name="Adriaenssens E.M."/>
            <person name="Foster-Nyarko E."/>
            <person name="Jarju S."/>
            <person name="Secka A."/>
            <person name="Antonio M."/>
            <person name="Oren A."/>
            <person name="Chaudhuri R.R."/>
            <person name="La Ragione R."/>
            <person name="Hildebrand F."/>
            <person name="Pallen M.J."/>
        </authorList>
    </citation>
    <scope>NUCLEOTIDE SEQUENCE</scope>
    <source>
        <strain evidence="3">CHK186-9395</strain>
    </source>
</reference>
<accession>A0A9D1SYA4</accession>
<evidence type="ECO:0000313" key="4">
    <source>
        <dbReference type="Proteomes" id="UP000886861"/>
    </source>
</evidence>
<dbReference type="GO" id="GO:0004175">
    <property type="term" value="F:endopeptidase activity"/>
    <property type="evidence" value="ECO:0007669"/>
    <property type="project" value="UniProtKB-ARBA"/>
</dbReference>
<feature type="transmembrane region" description="Helical" evidence="1">
    <location>
        <begin position="85"/>
        <end position="111"/>
    </location>
</feature>
<dbReference type="Proteomes" id="UP000886861">
    <property type="component" value="Unassembled WGS sequence"/>
</dbReference>
<dbReference type="PANTHER" id="PTHR43592">
    <property type="entry name" value="CAAX AMINO TERMINAL PROTEASE"/>
    <property type="match status" value="1"/>
</dbReference>
<evidence type="ECO:0000313" key="3">
    <source>
        <dbReference type="EMBL" id="HIV01225.1"/>
    </source>
</evidence>